<dbReference type="EC" id="2.4.1.250" evidence="7"/>
<dbReference type="EMBL" id="PDCJ01000004">
    <property type="protein sequence ID" value="PEG29441.1"/>
    <property type="molecule type" value="Genomic_DNA"/>
</dbReference>
<dbReference type="Pfam" id="PF13439">
    <property type="entry name" value="Glyco_transf_4"/>
    <property type="match status" value="1"/>
</dbReference>
<evidence type="ECO:0000259" key="2">
    <source>
        <dbReference type="Pfam" id="PF00534"/>
    </source>
</evidence>
<keyword evidence="7" id="KW-0328">Glycosyltransferase</keyword>
<feature type="domain" description="Glycosyl transferase family 1" evidence="2">
    <location>
        <begin position="188"/>
        <end position="341"/>
    </location>
</feature>
<dbReference type="FunFam" id="3.40.50.2000:FF:000119">
    <property type="entry name" value="Glycosyl transferase group 1"/>
    <property type="match status" value="1"/>
</dbReference>
<evidence type="ECO:0000313" key="9">
    <source>
        <dbReference type="Proteomes" id="UP000431451"/>
    </source>
</evidence>
<dbReference type="GO" id="GO:0009103">
    <property type="term" value="P:lipopolysaccharide biosynthetic process"/>
    <property type="evidence" value="ECO:0007669"/>
    <property type="project" value="TreeGrafter"/>
</dbReference>
<dbReference type="Gene3D" id="3.40.50.2000">
    <property type="entry name" value="Glycogen Phosphorylase B"/>
    <property type="match status" value="2"/>
</dbReference>
<reference evidence="6 8" key="1">
    <citation type="submission" date="2017-10" db="EMBL/GenBank/DDBJ databases">
        <title>Effective Description of Clostridium neonatale sp. nov. linked to necrotizing enterocolitis in neonates and a clarification of species assignable to the genus Clostridium (Prazmowski 1880) emend. Lawson and Rainey 2016.</title>
        <authorList>
            <person name="Bernard K."/>
            <person name="Burdz T."/>
            <person name="Wiebe D."/>
            <person name="Balcewich B."/>
            <person name="Alfa M."/>
            <person name="Bernier A.-M."/>
        </authorList>
    </citation>
    <scope>NUCLEOTIDE SEQUENCE [LARGE SCALE GENOMIC DNA]</scope>
    <source>
        <strain evidence="6 8">LCDC99A005</strain>
    </source>
</reference>
<dbReference type="CDD" id="cd03809">
    <property type="entry name" value="GT4_MtfB-like"/>
    <property type="match status" value="1"/>
</dbReference>
<dbReference type="Proteomes" id="UP000220840">
    <property type="component" value="Unassembled WGS sequence"/>
</dbReference>
<name>A0A2A7MDL8_9CLOT</name>
<dbReference type="SUPFAM" id="SSF53756">
    <property type="entry name" value="UDP-Glycosyltransferase/glycogen phosphorylase"/>
    <property type="match status" value="1"/>
</dbReference>
<gene>
    <name evidence="7" type="primary">mshA</name>
    <name evidence="5" type="ORF">CNEO2_230001</name>
    <name evidence="4" type="ORF">CNEO_45330</name>
    <name evidence="7" type="ORF">CNEONATNEC25_00474</name>
    <name evidence="6" type="ORF">CQ394_18980</name>
</gene>
<dbReference type="PANTHER" id="PTHR46401:SF2">
    <property type="entry name" value="GLYCOSYLTRANSFERASE WBBK-RELATED"/>
    <property type="match status" value="1"/>
</dbReference>
<reference evidence="5" key="4">
    <citation type="submission" date="2022-10" db="EMBL/GenBank/DDBJ databases">
        <authorList>
            <person name="Aires J."/>
            <person name="Mesa V."/>
        </authorList>
    </citation>
    <scope>NUCLEOTIDE SEQUENCE</scope>
    <source>
        <strain evidence="5">Clostridium neonatale JD116</strain>
    </source>
</reference>
<protein>
    <submittedName>
        <fullName evidence="7">D-inositol 3-phosphate glycosyltransferase</fullName>
        <ecNumber evidence="7">2.4.1.250</ecNumber>
    </submittedName>
    <submittedName>
        <fullName evidence="4">Glycosyl transferase, family 1</fullName>
    </submittedName>
    <submittedName>
        <fullName evidence="6">Glycosyltransferase family 1 protein</fullName>
    </submittedName>
</protein>
<keyword evidence="8" id="KW-1185">Reference proteome</keyword>
<organism evidence="6 8">
    <name type="scientific">Clostridium neonatale</name>
    <dbReference type="NCBI Taxonomy" id="137838"/>
    <lineage>
        <taxon>Bacteria</taxon>
        <taxon>Bacillati</taxon>
        <taxon>Bacillota</taxon>
        <taxon>Clostridia</taxon>
        <taxon>Eubacteriales</taxon>
        <taxon>Clostridiaceae</taxon>
        <taxon>Clostridium</taxon>
    </lineage>
</organism>
<dbReference type="EMBL" id="UWJD01000001">
    <property type="protein sequence ID" value="VCT82887.1"/>
    <property type="molecule type" value="Genomic_DNA"/>
</dbReference>
<accession>A0A2A7MDL8</accession>
<evidence type="ECO:0000259" key="3">
    <source>
        <dbReference type="Pfam" id="PF13439"/>
    </source>
</evidence>
<dbReference type="Proteomes" id="UP000431451">
    <property type="component" value="Unassembled WGS sequence"/>
</dbReference>
<dbReference type="PANTHER" id="PTHR46401">
    <property type="entry name" value="GLYCOSYLTRANSFERASE WBBK-RELATED"/>
    <property type="match status" value="1"/>
</dbReference>
<dbReference type="STRING" id="137838.GCA_001458595_00719"/>
<dbReference type="Proteomes" id="UP001189143">
    <property type="component" value="Unassembled WGS sequence"/>
</dbReference>
<dbReference type="EMBL" id="CAKJVE010000004">
    <property type="protein sequence ID" value="CAG9711449.1"/>
    <property type="molecule type" value="Genomic_DNA"/>
</dbReference>
<feature type="domain" description="Glycosyltransferase subfamily 4-like N-terminal" evidence="3">
    <location>
        <begin position="17"/>
        <end position="167"/>
    </location>
</feature>
<dbReference type="Proteomes" id="UP000789738">
    <property type="component" value="Unassembled WGS sequence"/>
</dbReference>
<evidence type="ECO:0000313" key="7">
    <source>
        <dbReference type="EMBL" id="VCT82887.1"/>
    </source>
</evidence>
<reference evidence="7 9" key="2">
    <citation type="submission" date="2018-06" db="EMBL/GenBank/DDBJ databases">
        <authorList>
            <consortium name="IHU Genomes"/>
        </authorList>
    </citation>
    <scope>NUCLEOTIDE SEQUENCE [LARGE SCALE GENOMIC DNA]</scope>
    <source>
        <strain evidence="7 9">NEC25</strain>
    </source>
</reference>
<dbReference type="InterPro" id="IPR028098">
    <property type="entry name" value="Glyco_trans_4-like_N"/>
</dbReference>
<evidence type="ECO:0000256" key="1">
    <source>
        <dbReference type="ARBA" id="ARBA00022679"/>
    </source>
</evidence>
<evidence type="ECO:0000313" key="8">
    <source>
        <dbReference type="Proteomes" id="UP000220840"/>
    </source>
</evidence>
<sequence>MKIGIDGRAAKWYRGTGIGTYTHELIRSLNNTDSINDYLVFMPECDSLNNLNENFRIQSVESVCSENFWENVKVPNILNSIDIELYHIPQNGVGLSENIECKKVITLHDIIPLRMPETVSDRYLKIFNEELPKIIDLCDGIITVSEFSKTDIAKEFNFPLEKIFVTPLAAEKIYKPLSKCRSKTFITNKYGIEEDFILYVGGFSPRKNILGLIEAYSRLPSKLTDNFKLVITGRKGPAYEMYKSRTEELKIADKVIFTDFIPLQDMPLFYNAAEVLVYPSFYEGFGLPPIEAMACGTPVIASNVTSLPEVCYESALLIDPNDIDLLSYDIERVLSNSLLKLTMVKKSLTRSNDFSWDKTATKTINAYKSIIEDASPNK</sequence>
<dbReference type="GeneID" id="68875793"/>
<keyword evidence="1 6" id="KW-0808">Transferase</keyword>
<dbReference type="Pfam" id="PF00534">
    <property type="entry name" value="Glycos_transf_1"/>
    <property type="match status" value="1"/>
</dbReference>
<dbReference type="RefSeq" id="WP_058293664.1">
    <property type="nucleotide sequence ID" value="NZ_CAKJVD010000016.1"/>
</dbReference>
<proteinExistence type="predicted"/>
<evidence type="ECO:0000313" key="4">
    <source>
        <dbReference type="EMBL" id="CAG9711449.1"/>
    </source>
</evidence>
<dbReference type="OrthoDB" id="9797829at2"/>
<dbReference type="InterPro" id="IPR001296">
    <property type="entry name" value="Glyco_trans_1"/>
</dbReference>
<evidence type="ECO:0000313" key="6">
    <source>
        <dbReference type="EMBL" id="PEG29441.1"/>
    </source>
</evidence>
<reference evidence="4" key="3">
    <citation type="submission" date="2021-10" db="EMBL/GenBank/DDBJ databases">
        <authorList>
            <person name="Mesa V."/>
        </authorList>
    </citation>
    <scope>NUCLEOTIDE SEQUENCE</scope>
    <source>
        <strain evidence="4">CC3_PB</strain>
    </source>
</reference>
<dbReference type="EMBL" id="CAMTCP010000155">
    <property type="protein sequence ID" value="CAI3574555.1"/>
    <property type="molecule type" value="Genomic_DNA"/>
</dbReference>
<dbReference type="GO" id="GO:0102710">
    <property type="term" value="F:D-inositol-3-phosphate glycosyltransferase activity"/>
    <property type="evidence" value="ECO:0007669"/>
    <property type="project" value="UniProtKB-EC"/>
</dbReference>
<dbReference type="AlphaFoldDB" id="A0A2A7MDL8"/>
<evidence type="ECO:0000313" key="5">
    <source>
        <dbReference type="EMBL" id="CAI3574555.1"/>
    </source>
</evidence>